<sequence length="202" mass="21460">MTSDNSENNPVDPETGAQGEAAGEGRPPLDSEDTGVVQEAEAIVEEATLADQLAERTADLQSLQAQFMNYKRRVDRDKQVDIANAKASVVGVLVPILDDLDRARAHGDLEEGPLRALADKLNTTLTGLGLSEFGAVGDAFDPELHEAVQHEGEGADPVLSVVMRKGYKFGDRVLRHAMVGVADRVGDEPTDGNAAGAEEESK</sequence>
<dbReference type="SUPFAM" id="SSF58014">
    <property type="entry name" value="Coiled-coil domain of nucleotide exchange factor GrpE"/>
    <property type="match status" value="1"/>
</dbReference>
<dbReference type="PANTHER" id="PTHR21237:SF23">
    <property type="entry name" value="GRPE PROTEIN HOMOLOG, MITOCHONDRIAL"/>
    <property type="match status" value="1"/>
</dbReference>
<dbReference type="InterPro" id="IPR000740">
    <property type="entry name" value="GrpE"/>
</dbReference>
<dbReference type="PANTHER" id="PTHR21237">
    <property type="entry name" value="GRPE PROTEIN"/>
    <property type="match status" value="1"/>
</dbReference>
<dbReference type="SUPFAM" id="SSF51064">
    <property type="entry name" value="Head domain of nucleotide exchange factor GrpE"/>
    <property type="match status" value="1"/>
</dbReference>
<evidence type="ECO:0000256" key="1">
    <source>
        <dbReference type="ARBA" id="ARBA00009054"/>
    </source>
</evidence>
<dbReference type="GO" id="GO:0006457">
    <property type="term" value="P:protein folding"/>
    <property type="evidence" value="ECO:0007669"/>
    <property type="project" value="InterPro"/>
</dbReference>
<organism evidence="7">
    <name type="scientific">Nocardia globerula</name>
    <dbReference type="NCBI Taxonomy" id="1818"/>
    <lineage>
        <taxon>Bacteria</taxon>
        <taxon>Bacillati</taxon>
        <taxon>Actinomycetota</taxon>
        <taxon>Actinomycetes</taxon>
        <taxon>Mycobacteriales</taxon>
        <taxon>Nocardiaceae</taxon>
        <taxon>Nocardia</taxon>
    </lineage>
</organism>
<protein>
    <recommendedName>
        <fullName evidence="3 4">Protein GrpE</fullName>
    </recommendedName>
    <alternativeName>
        <fullName evidence="3">HSP-70 cofactor</fullName>
    </alternativeName>
</protein>
<dbReference type="NCBIfam" id="NF010761">
    <property type="entry name" value="PRK14164.1"/>
    <property type="match status" value="1"/>
</dbReference>
<evidence type="ECO:0000256" key="4">
    <source>
        <dbReference type="RuleBase" id="RU000639"/>
    </source>
</evidence>
<dbReference type="EMBL" id="VNIQ01000001">
    <property type="protein sequence ID" value="TYQ07727.1"/>
    <property type="molecule type" value="Genomic_DNA"/>
</dbReference>
<dbReference type="AlphaFoldDB" id="A0A652YVS2"/>
<dbReference type="InterPro" id="IPR013805">
    <property type="entry name" value="GrpE_CC"/>
</dbReference>
<evidence type="ECO:0000256" key="6">
    <source>
        <dbReference type="SAM" id="MobiDB-lite"/>
    </source>
</evidence>
<accession>A0A652YVS2</accession>
<comment type="caution">
    <text evidence="7">The sequence shown here is derived from an EMBL/GenBank/DDBJ whole genome shotgun (WGS) entry which is preliminary data.</text>
</comment>
<name>A0A652YVS2_NOCGL</name>
<dbReference type="GO" id="GO:0005737">
    <property type="term" value="C:cytoplasm"/>
    <property type="evidence" value="ECO:0007669"/>
    <property type="project" value="UniProtKB-SubCell"/>
</dbReference>
<dbReference type="GO" id="GO:0051087">
    <property type="term" value="F:protein-folding chaperone binding"/>
    <property type="evidence" value="ECO:0007669"/>
    <property type="project" value="InterPro"/>
</dbReference>
<reference evidence="7" key="1">
    <citation type="submission" date="2019-07" db="EMBL/GenBank/DDBJ databases">
        <title>Genomic Encyclopedia of Type Strains, Phase IV (KMG-IV): sequencing the most valuable type-strain genomes for metagenomic binning, comparative biology and taxonomic classification.</title>
        <authorList>
            <person name="Goeker M."/>
        </authorList>
    </citation>
    <scope>NUCLEOTIDE SEQUENCE</scope>
    <source>
        <strain evidence="7">DSM 44596</strain>
    </source>
</reference>
<comment type="subcellular location">
    <subcellularLocation>
        <location evidence="3">Cytoplasm</location>
    </subcellularLocation>
</comment>
<feature type="compositionally biased region" description="Low complexity" evidence="6">
    <location>
        <begin position="14"/>
        <end position="25"/>
    </location>
</feature>
<evidence type="ECO:0000256" key="2">
    <source>
        <dbReference type="ARBA" id="ARBA00023186"/>
    </source>
</evidence>
<keyword evidence="2 3" id="KW-0143">Chaperone</keyword>
<comment type="function">
    <text evidence="3 4">Participates actively in the response to hyperosmotic and heat shock by preventing the aggregation of stress-denatured proteins, in association with DnaK and GrpE. It is the nucleotide exchange factor for DnaK and may function as a thermosensor. Unfolded proteins bind initially to DnaJ; upon interaction with the DnaJ-bound protein, DnaK hydrolyzes its bound ATP, resulting in the formation of a stable complex. GrpE releases ADP from DnaK; ATP binding to DnaK triggers the release of the substrate protein, thus completing the reaction cycle. Several rounds of ATP-dependent interactions between DnaJ, DnaK and GrpE are required for fully efficient folding.</text>
</comment>
<evidence type="ECO:0000313" key="7">
    <source>
        <dbReference type="EMBL" id="TYQ07727.1"/>
    </source>
</evidence>
<dbReference type="Gene3D" id="3.90.20.20">
    <property type="match status" value="1"/>
</dbReference>
<evidence type="ECO:0000256" key="5">
    <source>
        <dbReference type="RuleBase" id="RU004478"/>
    </source>
</evidence>
<dbReference type="Pfam" id="PF01025">
    <property type="entry name" value="GrpE"/>
    <property type="match status" value="1"/>
</dbReference>
<dbReference type="GO" id="GO:0000774">
    <property type="term" value="F:adenyl-nucleotide exchange factor activity"/>
    <property type="evidence" value="ECO:0007669"/>
    <property type="project" value="InterPro"/>
</dbReference>
<dbReference type="PRINTS" id="PR00773">
    <property type="entry name" value="GRPEPROTEIN"/>
</dbReference>
<comment type="subunit">
    <text evidence="3">Homodimer.</text>
</comment>
<feature type="region of interest" description="Disordered" evidence="6">
    <location>
        <begin position="1"/>
        <end position="35"/>
    </location>
</feature>
<evidence type="ECO:0000256" key="3">
    <source>
        <dbReference type="HAMAP-Rule" id="MF_01151"/>
    </source>
</evidence>
<dbReference type="InterPro" id="IPR009012">
    <property type="entry name" value="GrpE_head"/>
</dbReference>
<keyword evidence="3 4" id="KW-0346">Stress response</keyword>
<keyword evidence="3" id="KW-0963">Cytoplasm</keyword>
<dbReference type="PROSITE" id="PS01071">
    <property type="entry name" value="GRPE"/>
    <property type="match status" value="1"/>
</dbReference>
<comment type="similarity">
    <text evidence="1 3 5">Belongs to the GrpE family.</text>
</comment>
<dbReference type="GO" id="GO:0051082">
    <property type="term" value="F:unfolded protein binding"/>
    <property type="evidence" value="ECO:0007669"/>
    <property type="project" value="TreeGrafter"/>
</dbReference>
<proteinExistence type="inferred from homology"/>
<dbReference type="Gene3D" id="2.30.22.10">
    <property type="entry name" value="Head domain of nucleotide exchange factor GrpE"/>
    <property type="match status" value="1"/>
</dbReference>
<dbReference type="CDD" id="cd00446">
    <property type="entry name" value="GrpE"/>
    <property type="match status" value="1"/>
</dbReference>
<gene>
    <name evidence="3" type="primary">grpE</name>
    <name evidence="7" type="ORF">FNL38_10192</name>
</gene>
<dbReference type="GO" id="GO:0042803">
    <property type="term" value="F:protein homodimerization activity"/>
    <property type="evidence" value="ECO:0007669"/>
    <property type="project" value="InterPro"/>
</dbReference>
<dbReference type="HAMAP" id="MF_01151">
    <property type="entry name" value="GrpE"/>
    <property type="match status" value="1"/>
</dbReference>